<dbReference type="Pfam" id="PF24758">
    <property type="entry name" value="LRR_At5g56370"/>
    <property type="match status" value="1"/>
</dbReference>
<dbReference type="Proteomes" id="UP000076722">
    <property type="component" value="Unassembled WGS sequence"/>
</dbReference>
<sequence length="593" mass="67121">MTEDMNPPPSDTPAGRGWEKDDVFVDRLPDEILGHMMVLVVWRVDFREFREVGRNPDDWTRLCLVCSRWNAVAKNTPSLWNQISFRWAPAAFETFIKRSGACPISVFAVLEFPYSEKFHHHFLVQLHPIQRVCLSWLPEPETPSFFFRTDSTDSTRRALISLLSYQWYPSPVFSELFLSHGVHESEDYSVLPLPNCPNLHRLNLRGICLAASSSGPVVHFPKLTVLTMTDTLTKMSDILRFLSLCPALETCRLGRNSEVVQIYDLPAPGDEISLRELRTLHISAFNAPSLQDFFSRVRYPTSADVTVIMRREDRESMMHTLPSVLYSRITSPTYLQISIDYIWRRVDHAIASIKSPRYSLEFKADDGSNLTVTFLGWGTDLEYHLSHILRRLAQLDLSKTLSVSLSSPTIPSHGEIRSFLYSCPNLQTLEVSTQEGDKVLESLRYSSDSSGNVHWPRKKILPTDTGTYSSVQIETSPVVPNLQSLDMTDSAFSPDTMKDLLMSRLELGDEVHSLSVNVSYYPGCLDSFQEAIDNMFSISPVGDESGTTDSLAESSVSDQAQRHDDRPKVTCECASCMGKTQEEWYNLRCSANA</sequence>
<evidence type="ECO:0000256" key="1">
    <source>
        <dbReference type="SAM" id="MobiDB-lite"/>
    </source>
</evidence>
<dbReference type="InterPro" id="IPR050232">
    <property type="entry name" value="FBL13/AtMIF1-like"/>
</dbReference>
<evidence type="ECO:0000313" key="5">
    <source>
        <dbReference type="Proteomes" id="UP000076722"/>
    </source>
</evidence>
<keyword evidence="5" id="KW-1185">Reference proteome</keyword>
<gene>
    <name evidence="4" type="ORF">SISNIDRAFT_484437</name>
</gene>
<dbReference type="EMBL" id="KV419403">
    <property type="protein sequence ID" value="KZS94921.1"/>
    <property type="molecule type" value="Genomic_DNA"/>
</dbReference>
<dbReference type="InterPro" id="IPR055411">
    <property type="entry name" value="LRR_FXL15/At3g58940/PEG3-like"/>
</dbReference>
<feature type="domain" description="F-box" evidence="2">
    <location>
        <begin position="27"/>
        <end position="86"/>
    </location>
</feature>
<dbReference type="Gene3D" id="1.20.1280.50">
    <property type="match status" value="1"/>
</dbReference>
<organism evidence="4 5">
    <name type="scientific">Sistotremastrum niveocremeum HHB9708</name>
    <dbReference type="NCBI Taxonomy" id="1314777"/>
    <lineage>
        <taxon>Eukaryota</taxon>
        <taxon>Fungi</taxon>
        <taxon>Dikarya</taxon>
        <taxon>Basidiomycota</taxon>
        <taxon>Agaricomycotina</taxon>
        <taxon>Agaricomycetes</taxon>
        <taxon>Sistotremastrales</taxon>
        <taxon>Sistotremastraceae</taxon>
        <taxon>Sertulicium</taxon>
        <taxon>Sertulicium niveocremeum</taxon>
    </lineage>
</organism>
<dbReference type="InterPro" id="IPR001810">
    <property type="entry name" value="F-box_dom"/>
</dbReference>
<dbReference type="Gene3D" id="3.80.10.10">
    <property type="entry name" value="Ribonuclease Inhibitor"/>
    <property type="match status" value="1"/>
</dbReference>
<feature type="compositionally biased region" description="Polar residues" evidence="1">
    <location>
        <begin position="545"/>
        <end position="559"/>
    </location>
</feature>
<feature type="domain" description="F-box/LRR-repeat protein 15/At3g58940/PEG3-like LRR" evidence="3">
    <location>
        <begin position="192"/>
        <end position="265"/>
    </location>
</feature>
<dbReference type="InterPro" id="IPR036047">
    <property type="entry name" value="F-box-like_dom_sf"/>
</dbReference>
<evidence type="ECO:0000313" key="4">
    <source>
        <dbReference type="EMBL" id="KZS94921.1"/>
    </source>
</evidence>
<dbReference type="SUPFAM" id="SSF52047">
    <property type="entry name" value="RNI-like"/>
    <property type="match status" value="1"/>
</dbReference>
<dbReference type="InterPro" id="IPR032675">
    <property type="entry name" value="LRR_dom_sf"/>
</dbReference>
<dbReference type="OrthoDB" id="10483061at2759"/>
<name>A0A164WC13_9AGAM</name>
<dbReference type="AlphaFoldDB" id="A0A164WC13"/>
<feature type="region of interest" description="Disordered" evidence="1">
    <location>
        <begin position="542"/>
        <end position="564"/>
    </location>
</feature>
<dbReference type="PANTHER" id="PTHR31900:SF34">
    <property type="entry name" value="EMB|CAB62440.1-RELATED"/>
    <property type="match status" value="1"/>
</dbReference>
<dbReference type="PANTHER" id="PTHR31900">
    <property type="entry name" value="F-BOX/RNI SUPERFAMILY PROTEIN-RELATED"/>
    <property type="match status" value="1"/>
</dbReference>
<reference evidence="4 5" key="1">
    <citation type="journal article" date="2016" name="Mol. Biol. Evol.">
        <title>Comparative Genomics of Early-Diverging Mushroom-Forming Fungi Provides Insights into the Origins of Lignocellulose Decay Capabilities.</title>
        <authorList>
            <person name="Nagy L.G."/>
            <person name="Riley R."/>
            <person name="Tritt A."/>
            <person name="Adam C."/>
            <person name="Daum C."/>
            <person name="Floudas D."/>
            <person name="Sun H."/>
            <person name="Yadav J.S."/>
            <person name="Pangilinan J."/>
            <person name="Larsson K.H."/>
            <person name="Matsuura K."/>
            <person name="Barry K."/>
            <person name="Labutti K."/>
            <person name="Kuo R."/>
            <person name="Ohm R.A."/>
            <person name="Bhattacharya S.S."/>
            <person name="Shirouzu T."/>
            <person name="Yoshinaga Y."/>
            <person name="Martin F.M."/>
            <person name="Grigoriev I.V."/>
            <person name="Hibbett D.S."/>
        </authorList>
    </citation>
    <scope>NUCLEOTIDE SEQUENCE [LARGE SCALE GENOMIC DNA]</scope>
    <source>
        <strain evidence="4 5">HHB9708</strain>
    </source>
</reference>
<evidence type="ECO:0000259" key="2">
    <source>
        <dbReference type="Pfam" id="PF12937"/>
    </source>
</evidence>
<evidence type="ECO:0000259" key="3">
    <source>
        <dbReference type="Pfam" id="PF24758"/>
    </source>
</evidence>
<dbReference type="SUPFAM" id="SSF81383">
    <property type="entry name" value="F-box domain"/>
    <property type="match status" value="1"/>
</dbReference>
<protein>
    <submittedName>
        <fullName evidence="4">Uncharacterized protein</fullName>
    </submittedName>
</protein>
<dbReference type="STRING" id="1314777.A0A164WC13"/>
<accession>A0A164WC13</accession>
<dbReference type="Pfam" id="PF12937">
    <property type="entry name" value="F-box-like"/>
    <property type="match status" value="1"/>
</dbReference>
<proteinExistence type="predicted"/>